<sequence length="292" mass="31103">MVTETAGPAGGRPGPIASVVIPAHDEAAVIARTLAALARGVRPGTFEVVVVCNGCSDDTAAVARESAPLARVIEIAEPSKARAVEVGNLATSVFPRVHLDADVELTGQDVLRLVGAIEREGLLAAGPRRVQPTDGCAWTVRWYYGFWEQLPRVRTGLFGRGAFALSAEGQRRVSAQPTMLNDDLGVDEAFVDGEYRIVDQALVTVRPPRTLRDLVRRRVRVATGNAQATSLGVRTRGAVPLSDVGRTAARSPLLAAQLPVFIGVTLVARIGARRAVRAGDFTSWLRDESSRA</sequence>
<evidence type="ECO:0000313" key="12">
    <source>
        <dbReference type="Proteomes" id="UP001499974"/>
    </source>
</evidence>
<evidence type="ECO:0000256" key="8">
    <source>
        <dbReference type="ARBA" id="ARBA00038120"/>
    </source>
</evidence>
<dbReference type="RefSeq" id="WP_345522401.1">
    <property type="nucleotide sequence ID" value="NZ_BAABKM010000002.1"/>
</dbReference>
<protein>
    <recommendedName>
        <fullName evidence="9">4,4'-diaponeurosporenoate glycosyltransferase</fullName>
    </recommendedName>
</protein>
<dbReference type="SUPFAM" id="SSF53448">
    <property type="entry name" value="Nucleotide-diphospho-sugar transferases"/>
    <property type="match status" value="1"/>
</dbReference>
<keyword evidence="4" id="KW-0808">Transferase</keyword>
<comment type="similarity">
    <text evidence="8">Belongs to the glycosyltransferase 2 family. CrtQ subfamily.</text>
</comment>
<evidence type="ECO:0000256" key="6">
    <source>
        <dbReference type="ARBA" id="ARBA00037281"/>
    </source>
</evidence>
<evidence type="ECO:0000256" key="9">
    <source>
        <dbReference type="ARBA" id="ARBA00040345"/>
    </source>
</evidence>
<evidence type="ECO:0000256" key="2">
    <source>
        <dbReference type="ARBA" id="ARBA00022475"/>
    </source>
</evidence>
<comment type="subcellular location">
    <subcellularLocation>
        <location evidence="1">Cell membrane</location>
    </subcellularLocation>
</comment>
<comment type="pathway">
    <text evidence="7">Carotenoid biosynthesis; staphyloxanthin biosynthesis; staphyloxanthin from farnesyl diphosphate: step 4/5.</text>
</comment>
<accession>A0ABP8XQB3</accession>
<keyword evidence="12" id="KW-1185">Reference proteome</keyword>
<name>A0ABP8XQB3_9ACTN</name>
<evidence type="ECO:0000256" key="4">
    <source>
        <dbReference type="ARBA" id="ARBA00022679"/>
    </source>
</evidence>
<dbReference type="PANTHER" id="PTHR43646:SF2">
    <property type="entry name" value="GLYCOSYLTRANSFERASE 2-LIKE DOMAIN-CONTAINING PROTEIN"/>
    <property type="match status" value="1"/>
</dbReference>
<comment type="caution">
    <text evidence="11">The sequence shown here is derived from an EMBL/GenBank/DDBJ whole genome shotgun (WGS) entry which is preliminary data.</text>
</comment>
<evidence type="ECO:0000256" key="5">
    <source>
        <dbReference type="ARBA" id="ARBA00023136"/>
    </source>
</evidence>
<gene>
    <name evidence="11" type="ORF">GCM10023349_32100</name>
</gene>
<evidence type="ECO:0000256" key="3">
    <source>
        <dbReference type="ARBA" id="ARBA00022676"/>
    </source>
</evidence>
<proteinExistence type="inferred from homology"/>
<dbReference type="EMBL" id="BAABKM010000002">
    <property type="protein sequence ID" value="GAA4710746.1"/>
    <property type="molecule type" value="Genomic_DNA"/>
</dbReference>
<dbReference type="Proteomes" id="UP001499974">
    <property type="component" value="Unassembled WGS sequence"/>
</dbReference>
<keyword evidence="3" id="KW-0328">Glycosyltransferase</keyword>
<dbReference type="Gene3D" id="3.90.550.10">
    <property type="entry name" value="Spore Coat Polysaccharide Biosynthesis Protein SpsA, Chain A"/>
    <property type="match status" value="1"/>
</dbReference>
<evidence type="ECO:0000256" key="1">
    <source>
        <dbReference type="ARBA" id="ARBA00004236"/>
    </source>
</evidence>
<dbReference type="InterPro" id="IPR029044">
    <property type="entry name" value="Nucleotide-diphossugar_trans"/>
</dbReference>
<dbReference type="PANTHER" id="PTHR43646">
    <property type="entry name" value="GLYCOSYLTRANSFERASE"/>
    <property type="match status" value="1"/>
</dbReference>
<keyword evidence="5" id="KW-0472">Membrane</keyword>
<dbReference type="InterPro" id="IPR001173">
    <property type="entry name" value="Glyco_trans_2-like"/>
</dbReference>
<keyword evidence="2" id="KW-1003">Cell membrane</keyword>
<evidence type="ECO:0000256" key="7">
    <source>
        <dbReference type="ARBA" id="ARBA00037904"/>
    </source>
</evidence>
<reference evidence="12" key="1">
    <citation type="journal article" date="2019" name="Int. J. Syst. Evol. Microbiol.">
        <title>The Global Catalogue of Microorganisms (GCM) 10K type strain sequencing project: providing services to taxonomists for standard genome sequencing and annotation.</title>
        <authorList>
            <consortium name="The Broad Institute Genomics Platform"/>
            <consortium name="The Broad Institute Genome Sequencing Center for Infectious Disease"/>
            <person name="Wu L."/>
            <person name="Ma J."/>
        </authorList>
    </citation>
    <scope>NUCLEOTIDE SEQUENCE [LARGE SCALE GENOMIC DNA]</scope>
    <source>
        <strain evidence="12">JCM 18531</strain>
    </source>
</reference>
<evidence type="ECO:0000313" key="11">
    <source>
        <dbReference type="EMBL" id="GAA4710746.1"/>
    </source>
</evidence>
<evidence type="ECO:0000259" key="10">
    <source>
        <dbReference type="Pfam" id="PF00535"/>
    </source>
</evidence>
<feature type="domain" description="Glycosyltransferase 2-like" evidence="10">
    <location>
        <begin position="18"/>
        <end position="135"/>
    </location>
</feature>
<organism evidence="11 12">
    <name type="scientific">Nocardioides conyzicola</name>
    <dbReference type="NCBI Taxonomy" id="1651781"/>
    <lineage>
        <taxon>Bacteria</taxon>
        <taxon>Bacillati</taxon>
        <taxon>Actinomycetota</taxon>
        <taxon>Actinomycetes</taxon>
        <taxon>Propionibacteriales</taxon>
        <taxon>Nocardioidaceae</taxon>
        <taxon>Nocardioides</taxon>
    </lineage>
</organism>
<comment type="function">
    <text evidence="6">Catalyzes the glycosylation of 4,4'-diaponeurosporenoate, i.e. the esterification of glucose at the C1'' position with the carboxyl group of 4,4'-diaponeurosporenic acid, to form glycosyl-4,4'-diaponeurosporenoate. This is a step in the biosynthesis of staphyloxanthin, an orange pigment present in most staphylococci strains.</text>
</comment>
<dbReference type="Pfam" id="PF00535">
    <property type="entry name" value="Glycos_transf_2"/>
    <property type="match status" value="1"/>
</dbReference>